<organism evidence="1">
    <name type="scientific">Gaeumannomyces tritici (strain R3-111a-1)</name>
    <name type="common">Wheat and barley take-all root rot fungus</name>
    <name type="synonym">Gaeumannomyces graminis var. tritici</name>
    <dbReference type="NCBI Taxonomy" id="644352"/>
    <lineage>
        <taxon>Eukaryota</taxon>
        <taxon>Fungi</taxon>
        <taxon>Dikarya</taxon>
        <taxon>Ascomycota</taxon>
        <taxon>Pezizomycotina</taxon>
        <taxon>Sordariomycetes</taxon>
        <taxon>Sordariomycetidae</taxon>
        <taxon>Magnaporthales</taxon>
        <taxon>Magnaporthaceae</taxon>
        <taxon>Gaeumannomyces</taxon>
    </lineage>
</organism>
<reference evidence="2" key="5">
    <citation type="submission" date="2018-04" db="UniProtKB">
        <authorList>
            <consortium name="EnsemblFungi"/>
        </authorList>
    </citation>
    <scope>IDENTIFICATION</scope>
    <source>
        <strain evidence="2">R3-111a-1</strain>
    </source>
</reference>
<reference evidence="3" key="1">
    <citation type="submission" date="2010-07" db="EMBL/GenBank/DDBJ databases">
        <title>The genome sequence of Gaeumannomyces graminis var. tritici strain R3-111a-1.</title>
        <authorList>
            <consortium name="The Broad Institute Genome Sequencing Platform"/>
            <person name="Ma L.-J."/>
            <person name="Dead R."/>
            <person name="Young S."/>
            <person name="Zeng Q."/>
            <person name="Koehrsen M."/>
            <person name="Alvarado L."/>
            <person name="Berlin A."/>
            <person name="Chapman S.B."/>
            <person name="Chen Z."/>
            <person name="Freedman E."/>
            <person name="Gellesch M."/>
            <person name="Goldberg J."/>
            <person name="Griggs A."/>
            <person name="Gujja S."/>
            <person name="Heilman E.R."/>
            <person name="Heiman D."/>
            <person name="Hepburn T."/>
            <person name="Howarth C."/>
            <person name="Jen D."/>
            <person name="Larson L."/>
            <person name="Mehta T."/>
            <person name="Neiman D."/>
            <person name="Pearson M."/>
            <person name="Roberts A."/>
            <person name="Saif S."/>
            <person name="Shea T."/>
            <person name="Shenoy N."/>
            <person name="Sisk P."/>
            <person name="Stolte C."/>
            <person name="Sykes S."/>
            <person name="Walk T."/>
            <person name="White J."/>
            <person name="Yandava C."/>
            <person name="Haas B."/>
            <person name="Nusbaum C."/>
            <person name="Birren B."/>
        </authorList>
    </citation>
    <scope>NUCLEOTIDE SEQUENCE [LARGE SCALE GENOMIC DNA]</scope>
    <source>
        <strain evidence="3">R3-111a-1</strain>
    </source>
</reference>
<name>J3PDA8_GAET3</name>
<proteinExistence type="predicted"/>
<keyword evidence="3" id="KW-1185">Reference proteome</keyword>
<dbReference type="HOGENOM" id="CLU_1758922_0_0_1"/>
<reference evidence="1" key="2">
    <citation type="submission" date="2010-07" db="EMBL/GenBank/DDBJ databases">
        <authorList>
            <consortium name="The Broad Institute Genome Sequencing Platform"/>
            <consortium name="Broad Institute Genome Sequencing Center for Infectious Disease"/>
            <person name="Ma L.-J."/>
            <person name="Dead R."/>
            <person name="Young S."/>
            <person name="Zeng Q."/>
            <person name="Koehrsen M."/>
            <person name="Alvarado L."/>
            <person name="Berlin A."/>
            <person name="Chapman S.B."/>
            <person name="Chen Z."/>
            <person name="Freedman E."/>
            <person name="Gellesch M."/>
            <person name="Goldberg J."/>
            <person name="Griggs A."/>
            <person name="Gujja S."/>
            <person name="Heilman E.R."/>
            <person name="Heiman D."/>
            <person name="Hepburn T."/>
            <person name="Howarth C."/>
            <person name="Jen D."/>
            <person name="Larson L."/>
            <person name="Mehta T."/>
            <person name="Neiman D."/>
            <person name="Pearson M."/>
            <person name="Roberts A."/>
            <person name="Saif S."/>
            <person name="Shea T."/>
            <person name="Shenoy N."/>
            <person name="Sisk P."/>
            <person name="Stolte C."/>
            <person name="Sykes S."/>
            <person name="Walk T."/>
            <person name="White J."/>
            <person name="Yandava C."/>
            <person name="Haas B."/>
            <person name="Nusbaum C."/>
            <person name="Birren B."/>
        </authorList>
    </citation>
    <scope>NUCLEOTIDE SEQUENCE</scope>
    <source>
        <strain evidence="1">R3-111a-1</strain>
    </source>
</reference>
<dbReference type="GeneID" id="20351934"/>
<dbReference type="AlphaFoldDB" id="J3PDA8"/>
<evidence type="ECO:0000313" key="3">
    <source>
        <dbReference type="Proteomes" id="UP000006039"/>
    </source>
</evidence>
<dbReference type="Proteomes" id="UP000006039">
    <property type="component" value="Unassembled WGS sequence"/>
</dbReference>
<dbReference type="VEuPathDB" id="FungiDB:GGTG_11476"/>
<evidence type="ECO:0000313" key="1">
    <source>
        <dbReference type="EMBL" id="EJT70453.1"/>
    </source>
</evidence>
<accession>J3PDA8</accession>
<gene>
    <name evidence="2" type="primary">20351934</name>
    <name evidence="1" type="ORF">GGTG_11476</name>
</gene>
<dbReference type="EnsemblFungi" id="EJT70453">
    <property type="protein sequence ID" value="EJT70453"/>
    <property type="gene ID" value="GGTG_11476"/>
</dbReference>
<evidence type="ECO:0000313" key="2">
    <source>
        <dbReference type="EnsemblFungi" id="EJT70453"/>
    </source>
</evidence>
<reference evidence="2" key="4">
    <citation type="journal article" date="2015" name="G3 (Bethesda)">
        <title>Genome sequences of three phytopathogenic species of the Magnaporthaceae family of fungi.</title>
        <authorList>
            <person name="Okagaki L.H."/>
            <person name="Nunes C.C."/>
            <person name="Sailsbery J."/>
            <person name="Clay B."/>
            <person name="Brown D."/>
            <person name="John T."/>
            <person name="Oh Y."/>
            <person name="Young N."/>
            <person name="Fitzgerald M."/>
            <person name="Haas B.J."/>
            <person name="Zeng Q."/>
            <person name="Young S."/>
            <person name="Adiconis X."/>
            <person name="Fan L."/>
            <person name="Levin J.Z."/>
            <person name="Mitchell T.K."/>
            <person name="Okubara P.A."/>
            <person name="Farman M.L."/>
            <person name="Kohn L.M."/>
            <person name="Birren B."/>
            <person name="Ma L.-J."/>
            <person name="Dean R.A."/>
        </authorList>
    </citation>
    <scope>NUCLEOTIDE SEQUENCE</scope>
    <source>
        <strain evidence="2">R3-111a-1</strain>
    </source>
</reference>
<reference evidence="1" key="3">
    <citation type="submission" date="2010-09" db="EMBL/GenBank/DDBJ databases">
        <title>Annotation of Gaeumannomyces graminis var. tritici R3-111a-1.</title>
        <authorList>
            <consortium name="The Broad Institute Genome Sequencing Platform"/>
            <person name="Ma L.-J."/>
            <person name="Dead R."/>
            <person name="Young S.K."/>
            <person name="Zeng Q."/>
            <person name="Gargeya S."/>
            <person name="Fitzgerald M."/>
            <person name="Haas B."/>
            <person name="Abouelleil A."/>
            <person name="Alvarado L."/>
            <person name="Arachchi H.M."/>
            <person name="Berlin A."/>
            <person name="Brown A."/>
            <person name="Chapman S.B."/>
            <person name="Chen Z."/>
            <person name="Dunbar C."/>
            <person name="Freedman E."/>
            <person name="Gearin G."/>
            <person name="Gellesch M."/>
            <person name="Goldberg J."/>
            <person name="Griggs A."/>
            <person name="Gujja S."/>
            <person name="Heiman D."/>
            <person name="Howarth C."/>
            <person name="Larson L."/>
            <person name="Lui A."/>
            <person name="MacDonald P.J.P."/>
            <person name="Mehta T."/>
            <person name="Montmayeur A."/>
            <person name="Murphy C."/>
            <person name="Neiman D."/>
            <person name="Pearson M."/>
            <person name="Priest M."/>
            <person name="Roberts A."/>
            <person name="Saif S."/>
            <person name="Shea T."/>
            <person name="Shenoy N."/>
            <person name="Sisk P."/>
            <person name="Stolte C."/>
            <person name="Sykes S."/>
            <person name="Yandava C."/>
            <person name="Wortman J."/>
            <person name="Nusbaum C."/>
            <person name="Birren B."/>
        </authorList>
    </citation>
    <scope>NUCLEOTIDE SEQUENCE</scope>
    <source>
        <strain evidence="1">R3-111a-1</strain>
    </source>
</reference>
<dbReference type="EMBL" id="GL385401">
    <property type="protein sequence ID" value="EJT70453.1"/>
    <property type="molecule type" value="Genomic_DNA"/>
</dbReference>
<dbReference type="RefSeq" id="XP_009227631.1">
    <property type="nucleotide sequence ID" value="XM_009229367.1"/>
</dbReference>
<sequence length="148" mass="16453">MMSELCAIAWRTYCQEAGRSSVVLSRQKETRGRARVPQLSLVVAPNPLVAERLYDREREQPRSGRDALRTSWVRPTTHHRPAVVVTGRVSGPGQQLIGPVPGCAIRFLLRYSTGPVWRAQRSRDGKEAVWAVGLLASGVWRAHSLLSS</sequence>
<protein>
    <submittedName>
        <fullName evidence="1 2">Uncharacterized protein</fullName>
    </submittedName>
</protein>